<keyword evidence="2" id="KW-0472">Membrane</keyword>
<evidence type="ECO:0000256" key="2">
    <source>
        <dbReference type="SAM" id="Phobius"/>
    </source>
</evidence>
<gene>
    <name evidence="3" type="ORF">PhaeoP88_00244</name>
</gene>
<keyword evidence="1" id="KW-0175">Coiled coil</keyword>
<dbReference type="AlphaFoldDB" id="A0A2I7K4W0"/>
<organism evidence="3 4">
    <name type="scientific">Phaeobacter inhibens</name>
    <dbReference type="NCBI Taxonomy" id="221822"/>
    <lineage>
        <taxon>Bacteria</taxon>
        <taxon>Pseudomonadati</taxon>
        <taxon>Pseudomonadota</taxon>
        <taxon>Alphaproteobacteria</taxon>
        <taxon>Rhodobacterales</taxon>
        <taxon>Roseobacteraceae</taxon>
        <taxon>Phaeobacter</taxon>
    </lineage>
</organism>
<reference evidence="3 4" key="1">
    <citation type="journal article" date="2017" name="Front. Microbiol.">
        <title>Phaeobacter piscinae sp. nov., a species of the Roseobacter group and potential aquaculture probiont.</title>
        <authorList>
            <person name="Sonnenschein E.C."/>
            <person name="Phippen C.B.W."/>
            <person name="Nielsen K.F."/>
            <person name="Mateiu R.V."/>
            <person name="Melchiorsen J."/>
            <person name="Gram L."/>
            <person name="Overmann J."/>
            <person name="Freese H.M."/>
        </authorList>
    </citation>
    <scope>NUCLEOTIDE SEQUENCE [LARGE SCALE GENOMIC DNA]</scope>
    <source>
        <strain evidence="3 4">P88</strain>
    </source>
</reference>
<dbReference type="EMBL" id="CP010725">
    <property type="protein sequence ID" value="AUQ97648.1"/>
    <property type="molecule type" value="Genomic_DNA"/>
</dbReference>
<evidence type="ECO:0000313" key="4">
    <source>
        <dbReference type="Proteomes" id="UP000236447"/>
    </source>
</evidence>
<proteinExistence type="predicted"/>
<keyword evidence="2" id="KW-0812">Transmembrane</keyword>
<sequence length="738" mass="82410">MTVGPAAVRVNAVLSAFRDNENSDVIDALCYFYVPILDKLHGKPVTASLLAKAAKLIYGWNLTESVGHVFVERLVAQGHLVEEQKNGQTVFVAQPSPELAADVETSIQDSFDQVTELFGEFDLVSGDLIYRQLTREQLGDLLVRFLISLDAYSNNEISASLRSGDITNGERSALQELTNDVSVLSQSETHVCARFVQWLSKDQPELAEKLSLFVAAGLLAELVEDFRKPSALETKSETTFFLDGPMLLGLIGTSGAALQEEARTIVDALRSIGCRIQVFGESCREAERVLTSYLKASPSDRHGRTHTAVVKGEVDRAYVQTVASDIEAAAEKFGVNVRDYSLDAFPNDQKYFDSERNTDVYSFLSWDNPLAREHDAFAVTAIMRMRHGRHKNDPLQNSHVFISSNEKLVRKAREYCLQSQLVRETQCGPVVDTRDLATIAWLRTGFENSEKLPTSHMLAQCERVLRVRKDVIENARQQVAKFTPEKVEQFELLLQDNRAVSYLMDTARGSSSPFDPERDQELLDGMLDAAIKVVRDETDAKLSEKDKRIRQLRAENNKRQKETESEYEAKLDEEARKTADVEARLAELERLREEDAKRLASVSSRHETVMQAGIEYANKWIGRYQVLGAAVLAAAGILATFGVFWDPSSLPPIVDWGSKIVAVVGVGFTVLALLGRPVPGLWQLIERRGEKWYANYCVNKGVPAAEAKERLSVGKRRLMLAESDTQIWEASGLDIESD</sequence>
<evidence type="ECO:0000313" key="3">
    <source>
        <dbReference type="EMBL" id="AUQ97648.1"/>
    </source>
</evidence>
<evidence type="ECO:0000256" key="1">
    <source>
        <dbReference type="SAM" id="Coils"/>
    </source>
</evidence>
<feature type="transmembrane region" description="Helical" evidence="2">
    <location>
        <begin position="656"/>
        <end position="674"/>
    </location>
</feature>
<accession>A0A2I7K4W0</accession>
<dbReference type="Proteomes" id="UP000236447">
    <property type="component" value="Chromosome"/>
</dbReference>
<name>A0A2I7K4W0_9RHOB</name>
<protein>
    <submittedName>
        <fullName evidence="3">Uncharacterized protein</fullName>
    </submittedName>
</protein>
<dbReference type="RefSeq" id="WP_102882912.1">
    <property type="nucleotide sequence ID" value="NZ_CP010725.1"/>
</dbReference>
<feature type="transmembrane region" description="Helical" evidence="2">
    <location>
        <begin position="626"/>
        <end position="644"/>
    </location>
</feature>
<reference evidence="3 4" key="2">
    <citation type="journal article" date="2017" name="Genome Biol. Evol.">
        <title>Trajectories and Drivers of Genome Evolution in Surface-Associated Marine Phaeobacter.</title>
        <authorList>
            <person name="Freese H.M."/>
            <person name="Sikorski J."/>
            <person name="Bunk B."/>
            <person name="Scheuner C."/>
            <person name="Meier-Kolthoff J.P."/>
            <person name="Sproer C."/>
            <person name="Gram L."/>
            <person name="Overmann J."/>
        </authorList>
    </citation>
    <scope>NUCLEOTIDE SEQUENCE [LARGE SCALE GENOMIC DNA]</scope>
    <source>
        <strain evidence="3 4">P88</strain>
    </source>
</reference>
<feature type="coiled-coil region" evidence="1">
    <location>
        <begin position="535"/>
        <end position="598"/>
    </location>
</feature>
<keyword evidence="2" id="KW-1133">Transmembrane helix</keyword>